<evidence type="ECO:0000256" key="2">
    <source>
        <dbReference type="ARBA" id="ARBA00022478"/>
    </source>
</evidence>
<dbReference type="OrthoDB" id="272392at2759"/>
<dbReference type="GeneID" id="23858544"/>
<dbReference type="RefSeq" id="XP_011771717.1">
    <property type="nucleotide sequence ID" value="XM_011773415.1"/>
</dbReference>
<dbReference type="Gene3D" id="1.10.10.10">
    <property type="entry name" value="Winged helix-like DNA-binding domain superfamily/Winged helix DNA-binding domain"/>
    <property type="match status" value="1"/>
</dbReference>
<evidence type="ECO:0000256" key="1">
    <source>
        <dbReference type="ARBA" id="ARBA00004123"/>
    </source>
</evidence>
<evidence type="ECO:0000256" key="3">
    <source>
        <dbReference type="ARBA" id="ARBA00023163"/>
    </source>
</evidence>
<dbReference type="AlphaFoldDB" id="C9ZJ53"/>
<dbReference type="InterPro" id="IPR036388">
    <property type="entry name" value="WH-like_DNA-bd_sf"/>
</dbReference>
<evidence type="ECO:0000313" key="8">
    <source>
        <dbReference type="Proteomes" id="UP000002316"/>
    </source>
</evidence>
<comment type="subunit">
    <text evidence="5">Component of the RNA polymerase III (Pol III) complex consisting of 17 subunits.</text>
</comment>
<dbReference type="PANTHER" id="PTHR12949">
    <property type="entry name" value="RNA POLYMERASE III DNA DIRECTED -RELATED"/>
    <property type="match status" value="1"/>
</dbReference>
<dbReference type="Pfam" id="PF22536">
    <property type="entry name" value="WHD_POLR3C"/>
    <property type="match status" value="1"/>
</dbReference>
<comment type="function">
    <text evidence="5">DNA-dependent RNA polymerase catalyzes the transcription of DNA into RNA using the four ribonucleoside triphosphates as substrates. Specific core component of RNA polymerase III which synthesizes small RNAs, such as 5S rRNA and tRNAs.</text>
</comment>
<accession>C9ZJ53</accession>
<dbReference type="PANTHER" id="PTHR12949:SF0">
    <property type="entry name" value="DNA-DIRECTED RNA POLYMERASE III SUBUNIT RPC3"/>
    <property type="match status" value="1"/>
</dbReference>
<gene>
    <name evidence="7" type="ORF">TbgDal_II1410</name>
</gene>
<proteinExistence type="inferred from homology"/>
<dbReference type="GO" id="GO:0005666">
    <property type="term" value="C:RNA polymerase III complex"/>
    <property type="evidence" value="ECO:0007669"/>
    <property type="project" value="UniProtKB-UniRule"/>
</dbReference>
<dbReference type="InterPro" id="IPR055207">
    <property type="entry name" value="POLR3C_WHD"/>
</dbReference>
<evidence type="ECO:0000259" key="6">
    <source>
        <dbReference type="Pfam" id="PF22536"/>
    </source>
</evidence>
<dbReference type="Proteomes" id="UP000002316">
    <property type="component" value="Chromosome 2"/>
</dbReference>
<name>C9ZJ53_TRYB9</name>
<reference evidence="8" key="1">
    <citation type="journal article" date="2010" name="PLoS Negl. Trop. Dis.">
        <title>The genome sequence of Trypanosoma brucei gambiense, causative agent of chronic human african trypanosomiasis.</title>
        <authorList>
            <person name="Jackson A.P."/>
            <person name="Sanders M."/>
            <person name="Berry A."/>
            <person name="McQuillan J."/>
            <person name="Aslett M.A."/>
            <person name="Quail M.A."/>
            <person name="Chukualim B."/>
            <person name="Capewell P."/>
            <person name="MacLeod A."/>
            <person name="Melville S.E."/>
            <person name="Gibson W."/>
            <person name="Barry J.D."/>
            <person name="Berriman M."/>
            <person name="Hertz-Fowler C."/>
        </authorList>
    </citation>
    <scope>NUCLEOTIDE SEQUENCE [LARGE SCALE GENOMIC DNA]</scope>
    <source>
        <strain evidence="8">MHOM/CI/86/DAL972</strain>
    </source>
</reference>
<evidence type="ECO:0000313" key="7">
    <source>
        <dbReference type="EMBL" id="CBH09411.1"/>
    </source>
</evidence>
<dbReference type="VEuPathDB" id="TriTrypDB:Tbg.972.2.1410"/>
<comment type="subcellular location">
    <subcellularLocation>
        <location evidence="1 5">Nucleus</location>
    </subcellularLocation>
</comment>
<dbReference type="KEGG" id="tbg:TbgDal_II1410"/>
<keyword evidence="2 5" id="KW-0240">DNA-directed RNA polymerase</keyword>
<feature type="domain" description="DNA-directed RNA polymerase III subunit RPC3 winged-helix" evidence="6">
    <location>
        <begin position="395"/>
        <end position="472"/>
    </location>
</feature>
<keyword evidence="3 5" id="KW-0804">Transcription</keyword>
<dbReference type="GO" id="GO:0003697">
    <property type="term" value="F:single-stranded DNA binding"/>
    <property type="evidence" value="ECO:0007669"/>
    <property type="project" value="UniProtKB-UniRule"/>
</dbReference>
<evidence type="ECO:0000256" key="5">
    <source>
        <dbReference type="RuleBase" id="RU367076"/>
    </source>
</evidence>
<organism evidence="7 8">
    <name type="scientific">Trypanosoma brucei gambiense (strain MHOM/CI/86/DAL972)</name>
    <dbReference type="NCBI Taxonomy" id="679716"/>
    <lineage>
        <taxon>Eukaryota</taxon>
        <taxon>Discoba</taxon>
        <taxon>Euglenozoa</taxon>
        <taxon>Kinetoplastea</taxon>
        <taxon>Metakinetoplastina</taxon>
        <taxon>Trypanosomatida</taxon>
        <taxon>Trypanosomatidae</taxon>
        <taxon>Trypanosoma</taxon>
    </lineage>
</organism>
<protein>
    <recommendedName>
        <fullName evidence="5">DNA-directed RNA polymerase III subunit RPC3</fullName>
        <shortName evidence="5">RNA polymerase III subunit C3</shortName>
    </recommendedName>
</protein>
<dbReference type="EMBL" id="FN554965">
    <property type="protein sequence ID" value="CBH09411.1"/>
    <property type="molecule type" value="Genomic_DNA"/>
</dbReference>
<evidence type="ECO:0000256" key="4">
    <source>
        <dbReference type="ARBA" id="ARBA00023242"/>
    </source>
</evidence>
<comment type="similarity">
    <text evidence="5">Belongs to the eukaryotic RPC3/POLR3C RNA polymerase subunit family.</text>
</comment>
<keyword evidence="4 5" id="KW-0539">Nucleus</keyword>
<sequence length="563" mass="61146">MPRRAEALGALNPQQQQQIIHDEHPRMIGVQNELLETSVSEQLSPLAGFLVRTLNRCGPLTLKALAEAVRQEPFGNPLRSSKGGGASVSGGSVNEAVKQVSSPIPLPVTAPSDIVTDAAIKEIMTRLLLHRVVQHDPSSSTYSVALGYGLFLRTLFPVVVQFFQRNFGETGVTILMVFYQLAVVPWEAALRLATERRPALGEALRHCAREMEKLGLIEFLPDKLPGQAATASPSNAGSGTRIEGPGETVAADACLQELCRLHVPNILFEMLRDAIHRHLLAERFADGSGSNGGGSVASAIVEAFTASARCRRFSERVSGFPAARPPSSASMPLRALLREVPHPEPTVTEVLNRMCRAEGDNIMSCGGGAGVDALEGPYRFRYDAAVEAMQRDCCERMVFARHGVLGVRLIKLLLQHHHMEDRMLAEEAIATLPRTREVLHAMMRDGYVRQQEVPKTSTLTDRLPKNSIFLWGCNMESDLLPTVRLQVAMALRLTITRLAMERNNGVGPGTAMPTPMNIVASATATINGDVHPTGGSYESKHAVAALESSATALMDMMLVLDFY</sequence>
<dbReference type="InterPro" id="IPR039748">
    <property type="entry name" value="RPC3"/>
</dbReference>